<keyword evidence="6" id="KW-1185">Reference proteome</keyword>
<feature type="domain" description="GGDEF" evidence="4">
    <location>
        <begin position="305"/>
        <end position="438"/>
    </location>
</feature>
<dbReference type="NCBIfam" id="TIGR00254">
    <property type="entry name" value="GGDEF"/>
    <property type="match status" value="1"/>
</dbReference>
<evidence type="ECO:0000256" key="3">
    <source>
        <dbReference type="SAM" id="Phobius"/>
    </source>
</evidence>
<dbReference type="InterPro" id="IPR029787">
    <property type="entry name" value="Nucleotide_cyclase"/>
</dbReference>
<keyword evidence="2" id="KW-0175">Coiled coil</keyword>
<proteinExistence type="predicted"/>
<dbReference type="PANTHER" id="PTHR45138">
    <property type="entry name" value="REGULATORY COMPONENTS OF SENSORY TRANSDUCTION SYSTEM"/>
    <property type="match status" value="1"/>
</dbReference>
<dbReference type="EMBL" id="JBHLZN010000001">
    <property type="protein sequence ID" value="MFB9885323.1"/>
    <property type="molecule type" value="Genomic_DNA"/>
</dbReference>
<evidence type="ECO:0000313" key="5">
    <source>
        <dbReference type="EMBL" id="MFB9885323.1"/>
    </source>
</evidence>
<protein>
    <recommendedName>
        <fullName evidence="1">diguanylate cyclase</fullName>
        <ecNumber evidence="1">2.7.7.65</ecNumber>
    </recommendedName>
</protein>
<dbReference type="EC" id="2.7.7.65" evidence="1"/>
<dbReference type="Gene3D" id="3.30.70.270">
    <property type="match status" value="1"/>
</dbReference>
<sequence>MRTLLSSNLALRQTRMTLLIAVLLGVVMALGQISLDLNYQRQRQDKELYNLTVGASSSASQALWTLNEPLAQAVIEGVVSHPLISSAYLSTHNGLVLNQQQELPLYQQWPQWMPYLLGEPYRLDIPLYSPMKAEQVIGQLSLLVDPYLATKELSIRILTLVVMSLLKAMLLAIALLALFFHTGTRPLLQHIRWLHRLDPEHPEHWHQPAPQYPHQDEIQSLAKVTESLLRKAQHHFHLRQQAQQNLLQLNQVLEQRVQERTQALEQALRQMEKLATVDELTGVFNRRAFLQRAEQRYAEWQRYQHPFAFLMLDIDYFKRINDTYGHPEGDRALQQISQMLQQRLRKEDVLGRLGGEEFGILLGHNNAQQALQAAQQLCHYLHQHPLQLSSGPYPISLSIGVASSQEQHNDFESMQQAADRALYQAKQQGRNQAVLAMTAEH</sequence>
<evidence type="ECO:0000313" key="6">
    <source>
        <dbReference type="Proteomes" id="UP001589628"/>
    </source>
</evidence>
<dbReference type="InterPro" id="IPR050469">
    <property type="entry name" value="Diguanylate_Cyclase"/>
</dbReference>
<evidence type="ECO:0000256" key="1">
    <source>
        <dbReference type="ARBA" id="ARBA00012528"/>
    </source>
</evidence>
<gene>
    <name evidence="5" type="ORF">ACFFLH_02695</name>
</gene>
<dbReference type="PROSITE" id="PS50887">
    <property type="entry name" value="GGDEF"/>
    <property type="match status" value="1"/>
</dbReference>
<evidence type="ECO:0000256" key="2">
    <source>
        <dbReference type="SAM" id="Coils"/>
    </source>
</evidence>
<evidence type="ECO:0000259" key="4">
    <source>
        <dbReference type="PROSITE" id="PS50887"/>
    </source>
</evidence>
<accession>A0ABV5Z7R2</accession>
<reference evidence="5 6" key="1">
    <citation type="submission" date="2024-09" db="EMBL/GenBank/DDBJ databases">
        <authorList>
            <person name="Sun Q."/>
            <person name="Mori K."/>
        </authorList>
    </citation>
    <scope>NUCLEOTIDE SEQUENCE [LARGE SCALE GENOMIC DNA]</scope>
    <source>
        <strain evidence="5 6">ATCC 51285</strain>
    </source>
</reference>
<keyword evidence="3" id="KW-0472">Membrane</keyword>
<dbReference type="Pfam" id="PF00990">
    <property type="entry name" value="GGDEF"/>
    <property type="match status" value="1"/>
</dbReference>
<organism evidence="5 6">
    <name type="scientific">Balneatrix alpica</name>
    <dbReference type="NCBI Taxonomy" id="75684"/>
    <lineage>
        <taxon>Bacteria</taxon>
        <taxon>Pseudomonadati</taxon>
        <taxon>Pseudomonadota</taxon>
        <taxon>Gammaproteobacteria</taxon>
        <taxon>Oceanospirillales</taxon>
        <taxon>Balneatrichaceae</taxon>
        <taxon>Balneatrix</taxon>
    </lineage>
</organism>
<dbReference type="PANTHER" id="PTHR45138:SF24">
    <property type="entry name" value="DIGUANYLATE CYCLASE DGCC-RELATED"/>
    <property type="match status" value="1"/>
</dbReference>
<dbReference type="Proteomes" id="UP001589628">
    <property type="component" value="Unassembled WGS sequence"/>
</dbReference>
<dbReference type="InterPro" id="IPR043128">
    <property type="entry name" value="Rev_trsase/Diguanyl_cyclase"/>
</dbReference>
<feature type="coiled-coil region" evidence="2">
    <location>
        <begin position="239"/>
        <end position="274"/>
    </location>
</feature>
<keyword evidence="3" id="KW-0812">Transmembrane</keyword>
<dbReference type="RefSeq" id="WP_051527702.1">
    <property type="nucleotide sequence ID" value="NZ_JBHLZN010000001.1"/>
</dbReference>
<keyword evidence="3" id="KW-1133">Transmembrane helix</keyword>
<name>A0ABV5Z7R2_9GAMM</name>
<dbReference type="SUPFAM" id="SSF55073">
    <property type="entry name" value="Nucleotide cyclase"/>
    <property type="match status" value="1"/>
</dbReference>
<dbReference type="CDD" id="cd01949">
    <property type="entry name" value="GGDEF"/>
    <property type="match status" value="1"/>
</dbReference>
<comment type="caution">
    <text evidence="5">The sequence shown here is derived from an EMBL/GenBank/DDBJ whole genome shotgun (WGS) entry which is preliminary data.</text>
</comment>
<feature type="transmembrane region" description="Helical" evidence="3">
    <location>
        <begin position="157"/>
        <end position="180"/>
    </location>
</feature>
<dbReference type="SMART" id="SM00267">
    <property type="entry name" value="GGDEF"/>
    <property type="match status" value="1"/>
</dbReference>
<dbReference type="InterPro" id="IPR000160">
    <property type="entry name" value="GGDEF_dom"/>
</dbReference>